<protein>
    <submittedName>
        <fullName evidence="4">Ankyrin repeat domain-containing protein</fullName>
    </submittedName>
</protein>
<sequence>MSELSFRNDLSNLMRDCDLQQLLDFIGHDYDFEADPHSVLDKAAYYGREEILLHALDHGGNPNGTGELSTPLASVCGRGDLKLAKLLLKRGAEVDLKDKFGRTAMISAVYNGTIAAAKLLADAGASLDGAMEAAVDKLRIAFVKFLIEVGAPIDQVDRYGLTPLLHACSAGKKKGSEIAMLLLQAGADATYVREEDGMSAIKLGYSGYGECSAQVFAELRARGAPEPEWGSQIVQLR</sequence>
<feature type="repeat" description="ANK" evidence="3">
    <location>
        <begin position="159"/>
        <end position="194"/>
    </location>
</feature>
<keyword evidence="1" id="KW-0677">Repeat</keyword>
<dbReference type="OrthoDB" id="8960888at2"/>
<organism evidence="4 5">
    <name type="scientific">Pseudomonas marginalis</name>
    <name type="common">Pseudomonas panacis</name>
    <dbReference type="NCBI Taxonomy" id="298"/>
    <lineage>
        <taxon>Bacteria</taxon>
        <taxon>Pseudomonadati</taxon>
        <taxon>Pseudomonadota</taxon>
        <taxon>Gammaproteobacteria</taxon>
        <taxon>Pseudomonadales</taxon>
        <taxon>Pseudomonadaceae</taxon>
        <taxon>Pseudomonas</taxon>
    </lineage>
</organism>
<dbReference type="Proteomes" id="UP000316123">
    <property type="component" value="Unassembled WGS sequence"/>
</dbReference>
<dbReference type="Pfam" id="PF00023">
    <property type="entry name" value="Ank"/>
    <property type="match status" value="1"/>
</dbReference>
<dbReference type="RefSeq" id="WP_012724085.1">
    <property type="nucleotide sequence ID" value="NZ_CP140009.1"/>
</dbReference>
<reference evidence="4 5" key="1">
    <citation type="submission" date="2019-06" db="EMBL/GenBank/DDBJ databases">
        <title>Pseudomonas bimorpha sp. nov. isolated from bovine raw milk and skim milk concentrate.</title>
        <authorList>
            <person name="Hofmann K."/>
            <person name="Huptas C."/>
            <person name="Doll E."/>
            <person name="Scherer S."/>
            <person name="Wenning M."/>
        </authorList>
    </citation>
    <scope>NUCLEOTIDE SEQUENCE [LARGE SCALE GENOMIC DNA]</scope>
    <source>
        <strain evidence="4 5">DSM 13124</strain>
    </source>
</reference>
<dbReference type="SMART" id="SM00248">
    <property type="entry name" value="ANK"/>
    <property type="match status" value="4"/>
</dbReference>
<keyword evidence="2 3" id="KW-0040">ANK repeat</keyword>
<evidence type="ECO:0000256" key="2">
    <source>
        <dbReference type="ARBA" id="ARBA00023043"/>
    </source>
</evidence>
<comment type="caution">
    <text evidence="4">The sequence shown here is derived from an EMBL/GenBank/DDBJ whole genome shotgun (WGS) entry which is preliminary data.</text>
</comment>
<dbReference type="Gene3D" id="1.25.40.20">
    <property type="entry name" value="Ankyrin repeat-containing domain"/>
    <property type="match status" value="2"/>
</dbReference>
<dbReference type="PROSITE" id="PS50088">
    <property type="entry name" value="ANK_REPEAT"/>
    <property type="match status" value="2"/>
</dbReference>
<dbReference type="EMBL" id="VFEQ01000016">
    <property type="protein sequence ID" value="TWR55184.1"/>
    <property type="molecule type" value="Genomic_DNA"/>
</dbReference>
<dbReference type="InterPro" id="IPR036770">
    <property type="entry name" value="Ankyrin_rpt-contain_sf"/>
</dbReference>
<evidence type="ECO:0000256" key="3">
    <source>
        <dbReference type="PROSITE-ProRule" id="PRU00023"/>
    </source>
</evidence>
<gene>
    <name evidence="4" type="ORF">FIV41_21585</name>
</gene>
<dbReference type="Pfam" id="PF12796">
    <property type="entry name" value="Ank_2"/>
    <property type="match status" value="1"/>
</dbReference>
<evidence type="ECO:0000313" key="4">
    <source>
        <dbReference type="EMBL" id="TWR55184.1"/>
    </source>
</evidence>
<evidence type="ECO:0000256" key="1">
    <source>
        <dbReference type="ARBA" id="ARBA00022737"/>
    </source>
</evidence>
<dbReference type="PROSITE" id="PS50297">
    <property type="entry name" value="ANK_REP_REGION"/>
    <property type="match status" value="2"/>
</dbReference>
<dbReference type="PANTHER" id="PTHR24171">
    <property type="entry name" value="ANKYRIN REPEAT DOMAIN-CONTAINING PROTEIN 39-RELATED"/>
    <property type="match status" value="1"/>
</dbReference>
<dbReference type="AlphaFoldDB" id="A0A9X9BPF5"/>
<dbReference type="SUPFAM" id="SSF48403">
    <property type="entry name" value="Ankyrin repeat"/>
    <property type="match status" value="1"/>
</dbReference>
<dbReference type="InterPro" id="IPR002110">
    <property type="entry name" value="Ankyrin_rpt"/>
</dbReference>
<proteinExistence type="predicted"/>
<feature type="repeat" description="ANK" evidence="3">
    <location>
        <begin position="67"/>
        <end position="99"/>
    </location>
</feature>
<accession>A0A9X9BPF5</accession>
<evidence type="ECO:0000313" key="5">
    <source>
        <dbReference type="Proteomes" id="UP000316123"/>
    </source>
</evidence>
<name>A0A9X9BPF5_PSEMA</name>